<feature type="region of interest" description="Disordered" evidence="1">
    <location>
        <begin position="266"/>
        <end position="356"/>
    </location>
</feature>
<dbReference type="Proteomes" id="UP001150904">
    <property type="component" value="Unassembled WGS sequence"/>
</dbReference>
<feature type="chain" id="PRO_5040813826" description="Telomere replication protein EST3" evidence="2">
    <location>
        <begin position="18"/>
        <end position="1340"/>
    </location>
</feature>
<accession>A0A9W9T7E5</accession>
<evidence type="ECO:0000313" key="3">
    <source>
        <dbReference type="EMBL" id="KAJ5212343.1"/>
    </source>
</evidence>
<dbReference type="OrthoDB" id="3538943at2759"/>
<feature type="compositionally biased region" description="Polar residues" evidence="1">
    <location>
        <begin position="620"/>
        <end position="637"/>
    </location>
</feature>
<proteinExistence type="predicted"/>
<evidence type="ECO:0000256" key="1">
    <source>
        <dbReference type="SAM" id="MobiDB-lite"/>
    </source>
</evidence>
<feature type="compositionally biased region" description="Low complexity" evidence="1">
    <location>
        <begin position="787"/>
        <end position="798"/>
    </location>
</feature>
<gene>
    <name evidence="3" type="ORF">N7498_003989</name>
</gene>
<comment type="caution">
    <text evidence="3">The sequence shown here is derived from an EMBL/GenBank/DDBJ whole genome shotgun (WGS) entry which is preliminary data.</text>
</comment>
<reference evidence="3" key="2">
    <citation type="journal article" date="2023" name="IMA Fungus">
        <title>Comparative genomic study of the Penicillium genus elucidates a diverse pangenome and 15 lateral gene transfer events.</title>
        <authorList>
            <person name="Petersen C."/>
            <person name="Sorensen T."/>
            <person name="Nielsen M.R."/>
            <person name="Sondergaard T.E."/>
            <person name="Sorensen J.L."/>
            <person name="Fitzpatrick D.A."/>
            <person name="Frisvad J.C."/>
            <person name="Nielsen K.L."/>
        </authorList>
    </citation>
    <scope>NUCLEOTIDE SEQUENCE</scope>
    <source>
        <strain evidence="3">IBT 15544</strain>
    </source>
</reference>
<keyword evidence="4" id="KW-1185">Reference proteome</keyword>
<evidence type="ECO:0008006" key="5">
    <source>
        <dbReference type="Google" id="ProtNLM"/>
    </source>
</evidence>
<dbReference type="GeneID" id="83178352"/>
<feature type="region of interest" description="Disordered" evidence="1">
    <location>
        <begin position="531"/>
        <end position="865"/>
    </location>
</feature>
<feature type="region of interest" description="Disordered" evidence="1">
    <location>
        <begin position="368"/>
        <end position="441"/>
    </location>
</feature>
<feature type="compositionally biased region" description="Polar residues" evidence="1">
    <location>
        <begin position="1202"/>
        <end position="1212"/>
    </location>
</feature>
<feature type="compositionally biased region" description="Polar residues" evidence="1">
    <location>
        <begin position="677"/>
        <end position="694"/>
    </location>
</feature>
<feature type="compositionally biased region" description="Polar residues" evidence="1">
    <location>
        <begin position="847"/>
        <end position="865"/>
    </location>
</feature>
<feature type="compositionally biased region" description="Basic and acidic residues" evidence="1">
    <location>
        <begin position="404"/>
        <end position="441"/>
    </location>
</feature>
<feature type="compositionally biased region" description="Basic and acidic residues" evidence="1">
    <location>
        <begin position="608"/>
        <end position="618"/>
    </location>
</feature>
<feature type="compositionally biased region" description="Low complexity" evidence="1">
    <location>
        <begin position="821"/>
        <end position="835"/>
    </location>
</feature>
<dbReference type="EMBL" id="JAPQKR010000008">
    <property type="protein sequence ID" value="KAJ5212343.1"/>
    <property type="molecule type" value="Genomic_DNA"/>
</dbReference>
<feature type="compositionally biased region" description="Acidic residues" evidence="1">
    <location>
        <begin position="706"/>
        <end position="719"/>
    </location>
</feature>
<organism evidence="3 4">
    <name type="scientific">Penicillium cinerascens</name>
    <dbReference type="NCBI Taxonomy" id="70096"/>
    <lineage>
        <taxon>Eukaryota</taxon>
        <taxon>Fungi</taxon>
        <taxon>Dikarya</taxon>
        <taxon>Ascomycota</taxon>
        <taxon>Pezizomycotina</taxon>
        <taxon>Eurotiomycetes</taxon>
        <taxon>Eurotiomycetidae</taxon>
        <taxon>Eurotiales</taxon>
        <taxon>Aspergillaceae</taxon>
        <taxon>Penicillium</taxon>
    </lineage>
</organism>
<name>A0A9W9T7E5_9EURO</name>
<feature type="region of interest" description="Disordered" evidence="1">
    <location>
        <begin position="176"/>
        <end position="199"/>
    </location>
</feature>
<sequence length="1340" mass="147296">MSSISAWIAQVVGVCLSFYLGESPQSVIEVEDDGTSLHFNVKDFNAAVIVAEWGMGSLSDTAVLMDSNNQIDATISQDALAAFKIESEGLQPMDGPKKHRLKLLDFRLVFQYSTADVRLHVNRFRIDWSEGPLKYVPAKKLRKEKSLKSVLERARQKAVKPKEILKSNGALFSVSNFNGSDAHNQHRSEEYQSSPANVMSSQQLFSQIPTDEHSTPDRFSKTGRSLLRAPAELLQRLMPSFRPTLRDIPRDSLPRQDHTEVFADEGSWVTSGGGRVANNSQQPTPLAPVINGSHQGISFPHDLRNGNEEYTNFESQTSVPVEVSSRQVPPGSASSNGDITESLSSQNPPAGFSDPTVHETNRIAEESLAIDHTASEPSHGVERPPSRKRQRESVEIQSLPACDDDSRKESKGETPSKKRQRIDAAHETLKEWSDTGKPTEGKLDMPHAEEQSLYGDPVPFHSSRPMRANPWEGLGMIPSSEVYISKDQTKLLEEKLWIPPMPNEQMPRGHVPPSLLRQWNNIVEIRHRRAEEVKAIPEQPPTPTQDTVMSSDHEDSGSEGTPIDWTPTPEQRRFENRLPSDSSPVRQPSFIGNKKAASAGNHNLRQTKGHDDSGDATRLDNVSQPQTGCAEPSQSAPEVSAAEISRPLNCEDAGTDKFTTPTQASLKHGDADMEKSNLPQPLESQASNLSQKSPTHFRGSKPAFGPDEDDSGDESDESMMDTSVPLGLGESWPDPTQSTQVEQDVTVTCSGSSLPGMEGNHFQVAETPATHNSRLHGSKLSKQETELSPSQKQLPSSQANKTSSPSRVLNTYPYHGSYEKSQSSNEGPSPSSHPSYDVSPRVDVEGTQPQNSSMSVPSQNATQSQEIVLNSSGSPHRHQNFSLSDQQVVAEHSSLLFTSSQEPASTQFNEQTQGSTEGCPSQDGPVGFSQVSPAGHSNPAVTDPVYTPLRSQKGLPRENEGFGESSMNMQNTQSAALVARRLSHIKNPEKVAQAKEVYKRFCIDYSVYAGDFDHFIELCSKLQAIRASGQLQWSFLWDDFIIMHLQRYPSRIEERASQEMETLSYEEYFLLNFTHPIYRKRSLTAHGIELAASQFMPAELAPLVASSQVQPDLPPQGEAKDSSLTTSLAKNLFNLHAHSINEFAKSSLPGAGDPGFIASSRASSVSIKMEGPGQDYYNESAYISTKSIDVDDSTGVKPALSSLESSLDQPPDTTHHEVRNDADDISMGEVEETDLDDTHHETASVELGDESFISAAPAVSPSRADGSPAASPDAESEDENWFVSLRHMRPKCPVWSGDPNTPFKRFVEAEQNVRSERLRRGGAKIRLNDKGVIRRPIHRD</sequence>
<feature type="compositionally biased region" description="Basic and acidic residues" evidence="1">
    <location>
        <begin position="1213"/>
        <end position="1222"/>
    </location>
</feature>
<dbReference type="RefSeq" id="XP_058310513.1">
    <property type="nucleotide sequence ID" value="XM_058451051.1"/>
</dbReference>
<feature type="region of interest" description="Disordered" evidence="1">
    <location>
        <begin position="1258"/>
        <end position="1278"/>
    </location>
</feature>
<evidence type="ECO:0000313" key="4">
    <source>
        <dbReference type="Proteomes" id="UP001150904"/>
    </source>
</evidence>
<evidence type="ECO:0000256" key="2">
    <source>
        <dbReference type="SAM" id="SignalP"/>
    </source>
</evidence>
<feature type="compositionally biased region" description="Polar residues" evidence="1">
    <location>
        <begin position="308"/>
        <end position="348"/>
    </location>
</feature>
<feature type="compositionally biased region" description="Polar residues" evidence="1">
    <location>
        <begin position="734"/>
        <end position="753"/>
    </location>
</feature>
<feature type="compositionally biased region" description="Polar residues" evidence="1">
    <location>
        <begin position="799"/>
        <end position="809"/>
    </location>
</feature>
<keyword evidence="2" id="KW-0732">Signal</keyword>
<protein>
    <recommendedName>
        <fullName evidence="5">Telomere replication protein EST3</fullName>
    </recommendedName>
</protein>
<reference evidence="3" key="1">
    <citation type="submission" date="2022-12" db="EMBL/GenBank/DDBJ databases">
        <authorList>
            <person name="Petersen C."/>
        </authorList>
    </citation>
    <scope>NUCLEOTIDE SEQUENCE</scope>
    <source>
        <strain evidence="3">IBT 15544</strain>
    </source>
</reference>
<feature type="compositionally biased region" description="Polar residues" evidence="1">
    <location>
        <begin position="900"/>
        <end position="919"/>
    </location>
</feature>
<feature type="region of interest" description="Disordered" evidence="1">
    <location>
        <begin position="1191"/>
        <end position="1226"/>
    </location>
</feature>
<feature type="signal peptide" evidence="2">
    <location>
        <begin position="1"/>
        <end position="17"/>
    </location>
</feature>
<feature type="region of interest" description="Disordered" evidence="1">
    <location>
        <begin position="900"/>
        <end position="922"/>
    </location>
</feature>